<dbReference type="AlphaFoldDB" id="A0A4R7I1Z0"/>
<keyword evidence="2" id="KW-1185">Reference proteome</keyword>
<dbReference type="Pfam" id="PF10604">
    <property type="entry name" value="Polyketide_cyc2"/>
    <property type="match status" value="1"/>
</dbReference>
<reference evidence="1 2" key="1">
    <citation type="submission" date="2019-03" db="EMBL/GenBank/DDBJ databases">
        <title>Sequencing the genomes of 1000 actinobacteria strains.</title>
        <authorList>
            <person name="Klenk H.-P."/>
        </authorList>
    </citation>
    <scope>NUCLEOTIDE SEQUENCE [LARGE SCALE GENOMIC DNA]</scope>
    <source>
        <strain evidence="1 2">DSM 18936</strain>
    </source>
</reference>
<proteinExistence type="predicted"/>
<protein>
    <submittedName>
        <fullName evidence="1">Polyketide cyclase/dehydrase/lipid transport protein</fullName>
    </submittedName>
</protein>
<dbReference type="InterPro" id="IPR019587">
    <property type="entry name" value="Polyketide_cyclase/dehydratase"/>
</dbReference>
<gene>
    <name evidence="1" type="ORF">BDK89_3213</name>
</gene>
<dbReference type="Gene3D" id="3.30.530.20">
    <property type="match status" value="1"/>
</dbReference>
<dbReference type="RefSeq" id="WP_133869882.1">
    <property type="nucleotide sequence ID" value="NZ_SOAU01000001.1"/>
</dbReference>
<name>A0A4R7I1Z0_9ACTN</name>
<dbReference type="OrthoDB" id="6624781at2"/>
<accession>A0A4R7I1Z0</accession>
<sequence>MADVTKATVDREAQQVSGSRVVDATPEQIFDLLTDPTRHGEIDGSGMVQQARGDTARLEMGTRFGMDMKMGPLPYRITNTVVEYEENRLIAWQHLGKHRWRYELEPVDGGTLVTETFDYSTAVSSKGIELMGYPKKHCANIDATLERLADLFA</sequence>
<dbReference type="Proteomes" id="UP000294558">
    <property type="component" value="Unassembled WGS sequence"/>
</dbReference>
<evidence type="ECO:0000313" key="1">
    <source>
        <dbReference type="EMBL" id="TDT17602.1"/>
    </source>
</evidence>
<evidence type="ECO:0000313" key="2">
    <source>
        <dbReference type="Proteomes" id="UP000294558"/>
    </source>
</evidence>
<dbReference type="InterPro" id="IPR023393">
    <property type="entry name" value="START-like_dom_sf"/>
</dbReference>
<organism evidence="1 2">
    <name type="scientific">Ilumatobacter fluminis</name>
    <dbReference type="NCBI Taxonomy" id="467091"/>
    <lineage>
        <taxon>Bacteria</taxon>
        <taxon>Bacillati</taxon>
        <taxon>Actinomycetota</taxon>
        <taxon>Acidimicrobiia</taxon>
        <taxon>Acidimicrobiales</taxon>
        <taxon>Ilumatobacteraceae</taxon>
        <taxon>Ilumatobacter</taxon>
    </lineage>
</organism>
<dbReference type="EMBL" id="SOAU01000001">
    <property type="protein sequence ID" value="TDT17602.1"/>
    <property type="molecule type" value="Genomic_DNA"/>
</dbReference>
<dbReference type="SUPFAM" id="SSF55961">
    <property type="entry name" value="Bet v1-like"/>
    <property type="match status" value="1"/>
</dbReference>
<comment type="caution">
    <text evidence="1">The sequence shown here is derived from an EMBL/GenBank/DDBJ whole genome shotgun (WGS) entry which is preliminary data.</text>
</comment>